<dbReference type="VEuPathDB" id="FungiDB:RhiirFUN_015991"/>
<evidence type="ECO:0000256" key="4">
    <source>
        <dbReference type="PIRSR" id="PIRSR600898-1"/>
    </source>
</evidence>
<comment type="similarity">
    <text evidence="1">Belongs to the indoleamine 2,3-dioxygenase family.</text>
</comment>
<organism evidence="5 6">
    <name type="scientific">Rhizophagus irregularis</name>
    <dbReference type="NCBI Taxonomy" id="588596"/>
    <lineage>
        <taxon>Eukaryota</taxon>
        <taxon>Fungi</taxon>
        <taxon>Fungi incertae sedis</taxon>
        <taxon>Mucoromycota</taxon>
        <taxon>Glomeromycotina</taxon>
        <taxon>Glomeromycetes</taxon>
        <taxon>Glomerales</taxon>
        <taxon>Glomeraceae</taxon>
        <taxon>Rhizophagus</taxon>
    </lineage>
</organism>
<dbReference type="VEuPathDB" id="FungiDB:FUN_010707"/>
<keyword evidence="6" id="KW-1185">Reference proteome</keyword>
<dbReference type="VEuPathDB" id="FungiDB:RhiirA1_381723"/>
<comment type="caution">
    <text evidence="5">The sequence shown here is derived from an EMBL/GenBank/DDBJ whole genome shotgun (WGS) entry which is preliminary data.</text>
</comment>
<dbReference type="GO" id="GO:0020037">
    <property type="term" value="F:heme binding"/>
    <property type="evidence" value="ECO:0007669"/>
    <property type="project" value="InterPro"/>
</dbReference>
<evidence type="ECO:0000313" key="5">
    <source>
        <dbReference type="EMBL" id="PKY50816.1"/>
    </source>
</evidence>
<keyword evidence="2 4" id="KW-0479">Metal-binding</keyword>
<dbReference type="GO" id="GO:0019441">
    <property type="term" value="P:L-tryptophan catabolic process to kynurenine"/>
    <property type="evidence" value="ECO:0007669"/>
    <property type="project" value="InterPro"/>
</dbReference>
<proteinExistence type="inferred from homology"/>
<keyword evidence="3 4" id="KW-0408">Iron</keyword>
<evidence type="ECO:0000256" key="3">
    <source>
        <dbReference type="ARBA" id="ARBA00023004"/>
    </source>
</evidence>
<evidence type="ECO:0000256" key="2">
    <source>
        <dbReference type="ARBA" id="ARBA00022723"/>
    </source>
</evidence>
<dbReference type="PANTHER" id="PTHR28657:SF5">
    <property type="entry name" value="INDOLEAMINE 2,3-DIOXYGENASE"/>
    <property type="match status" value="1"/>
</dbReference>
<dbReference type="GO" id="GO:0033754">
    <property type="term" value="F:indoleamine 2,3-dioxygenase activity"/>
    <property type="evidence" value="ECO:0007669"/>
    <property type="project" value="TreeGrafter"/>
</dbReference>
<gene>
    <name evidence="5" type="ORF">RhiirA4_424036</name>
</gene>
<dbReference type="SUPFAM" id="SSF140959">
    <property type="entry name" value="Indolic compounds 2,3-dioxygenase-like"/>
    <property type="match status" value="1"/>
</dbReference>
<dbReference type="AlphaFoldDB" id="A0A2I1GW05"/>
<keyword evidence="5" id="KW-0223">Dioxygenase</keyword>
<dbReference type="GO" id="GO:0005737">
    <property type="term" value="C:cytoplasm"/>
    <property type="evidence" value="ECO:0007669"/>
    <property type="project" value="TreeGrafter"/>
</dbReference>
<keyword evidence="4" id="KW-0349">Heme</keyword>
<protein>
    <submittedName>
        <fullName evidence="5">Indoleamine 2,3-dioxygenase</fullName>
    </submittedName>
</protein>
<dbReference type="InterPro" id="IPR037217">
    <property type="entry name" value="Trp/Indoleamine_2_3_dOase-like"/>
</dbReference>
<evidence type="ECO:0000313" key="6">
    <source>
        <dbReference type="Proteomes" id="UP000234323"/>
    </source>
</evidence>
<dbReference type="Proteomes" id="UP000234323">
    <property type="component" value="Unassembled WGS sequence"/>
</dbReference>
<feature type="binding site" description="proximal binding residue" evidence="4">
    <location>
        <position position="421"/>
    </location>
    <ligand>
        <name>heme b</name>
        <dbReference type="ChEBI" id="CHEBI:60344"/>
    </ligand>
    <ligandPart>
        <name>Fe</name>
        <dbReference type="ChEBI" id="CHEBI:18248"/>
    </ligandPart>
</feature>
<dbReference type="Pfam" id="PF01231">
    <property type="entry name" value="IDO"/>
    <property type="match status" value="1"/>
</dbReference>
<reference evidence="5 6" key="1">
    <citation type="submission" date="2015-10" db="EMBL/GenBank/DDBJ databases">
        <title>Genome analyses suggest a sexual origin of heterokaryosis in a supposedly ancient asexual fungus.</title>
        <authorList>
            <person name="Ropars J."/>
            <person name="Sedzielewska K."/>
            <person name="Noel J."/>
            <person name="Charron P."/>
            <person name="Farinelli L."/>
            <person name="Marton T."/>
            <person name="Kruger M."/>
            <person name="Pelin A."/>
            <person name="Brachmann A."/>
            <person name="Corradi N."/>
        </authorList>
    </citation>
    <scope>NUCLEOTIDE SEQUENCE [LARGE SCALE GENOMIC DNA]</scope>
    <source>
        <strain evidence="5 6">A4</strain>
    </source>
</reference>
<name>A0A2I1GW05_9GLOM</name>
<dbReference type="PANTHER" id="PTHR28657">
    <property type="entry name" value="INDOLEAMINE 2,3-DIOXYGENASE"/>
    <property type="match status" value="1"/>
</dbReference>
<keyword evidence="5" id="KW-0560">Oxidoreductase</keyword>
<dbReference type="GO" id="GO:0046872">
    <property type="term" value="F:metal ion binding"/>
    <property type="evidence" value="ECO:0007669"/>
    <property type="project" value="UniProtKB-KW"/>
</dbReference>
<dbReference type="InterPro" id="IPR000898">
    <property type="entry name" value="Indolamine_dOase"/>
</dbReference>
<sequence length="515" mass="58552">MAPNHSAPLFSENTFNVPRLEDYDISPSTGFLPSIPPLECLPDSYYEPWETLISMFHNLMLAGRLREYVKRLPILKTDRLKTPEEYRRAFLVLSFIAHGYVWGKYETVSDRLPANIAIPWVEVSKYLDVAPIINHAAVVTWNWSLLFSDEPFKLNNLATLITFSNTLDESWFYLVTTAIEGFGGRALTSIMAAIQATYDGNNEILINELRNISSTIFDINKTLQKMFKKCDPYVFYWKVRPYLSGWENEDRLPKGLIYEGVDGNDENGNPIYRRYIGGSAGQSALIQALDIALSVKHYPTGIKPHTNSSCPRYTSCSNGYPQPHDIHQYVSNGHTEPQQPYLHRIRQNIPGPHRRFLEDLAKIADIRNYIISTTNYDSSVNTSSSDESEDTCLLRETDEADDLIKAYNECLNQMKDFRKTHLNIVNFYIIKQARRGGDPHFNAKEVTPPVDKDLVGNNEITAVSNEIIMTTTKSVNNEIITTTTKSIEIIKGTGGTNLIPFLEQMKDETLAQKIQ</sequence>
<dbReference type="EMBL" id="LLXI01000922">
    <property type="protein sequence ID" value="PKY50816.1"/>
    <property type="molecule type" value="Genomic_DNA"/>
</dbReference>
<dbReference type="Gene3D" id="1.20.58.480">
    <property type="match status" value="1"/>
</dbReference>
<evidence type="ECO:0000256" key="1">
    <source>
        <dbReference type="ARBA" id="ARBA00007119"/>
    </source>
</evidence>
<accession>A0A2I1GW05</accession>
<dbReference type="GO" id="GO:0034354">
    <property type="term" value="P:'de novo' NAD+ biosynthetic process from L-tryptophan"/>
    <property type="evidence" value="ECO:0007669"/>
    <property type="project" value="TreeGrafter"/>
</dbReference>